<keyword evidence="3" id="KW-1185">Reference proteome</keyword>
<feature type="compositionally biased region" description="Gly residues" evidence="1">
    <location>
        <begin position="79"/>
        <end position="90"/>
    </location>
</feature>
<dbReference type="AlphaFoldDB" id="A0A9P4TBH9"/>
<dbReference type="EMBL" id="SWKU01000013">
    <property type="protein sequence ID" value="KAF3001226.1"/>
    <property type="molecule type" value="Genomic_DNA"/>
</dbReference>
<feature type="compositionally biased region" description="Polar residues" evidence="1">
    <location>
        <begin position="125"/>
        <end position="168"/>
    </location>
</feature>
<reference evidence="2" key="1">
    <citation type="submission" date="2019-04" db="EMBL/GenBank/DDBJ databases">
        <title>Sequencing of skin fungus with MAO and IRED activity.</title>
        <authorList>
            <person name="Marsaioli A.J."/>
            <person name="Bonatto J.M.C."/>
            <person name="Reis Junior O."/>
        </authorList>
    </citation>
    <scope>NUCLEOTIDE SEQUENCE</scope>
    <source>
        <strain evidence="2">30M1</strain>
    </source>
</reference>
<feature type="compositionally biased region" description="Basic and acidic residues" evidence="1">
    <location>
        <begin position="19"/>
        <end position="28"/>
    </location>
</feature>
<sequence>MAPPGPPPYTLDQITAMSTKEERLRARAELNSYIARMKKEQQDRAAQSSGGRGSGEPTYNSAGSYAPRGRGFNPYRGGPQRGGYVHGGRGAASYHPYQRPPHPYGPNKFKNRTVVFNKPDISAEASGNESISVPGSAPLSNAQSRQNSESPSEPKQLCATFTSTGTPETIATHPCLSIYDYI</sequence>
<feature type="region of interest" description="Disordered" evidence="1">
    <location>
        <begin position="1"/>
        <end position="168"/>
    </location>
</feature>
<dbReference type="OrthoDB" id="410307at2759"/>
<protein>
    <submittedName>
        <fullName evidence="2">Uncharacterized protein</fullName>
    </submittedName>
</protein>
<accession>A0A9P4TBH9</accession>
<evidence type="ECO:0000313" key="2">
    <source>
        <dbReference type="EMBL" id="KAF3001226.1"/>
    </source>
</evidence>
<evidence type="ECO:0000313" key="3">
    <source>
        <dbReference type="Proteomes" id="UP000801428"/>
    </source>
</evidence>
<name>A0A9P4TBH9_CURKU</name>
<comment type="caution">
    <text evidence="2">The sequence shown here is derived from an EMBL/GenBank/DDBJ whole genome shotgun (WGS) entry which is preliminary data.</text>
</comment>
<evidence type="ECO:0000256" key="1">
    <source>
        <dbReference type="SAM" id="MobiDB-lite"/>
    </source>
</evidence>
<gene>
    <name evidence="2" type="ORF">E8E13_002124</name>
</gene>
<organism evidence="2 3">
    <name type="scientific">Curvularia kusanoi</name>
    <name type="common">Cochliobolus kusanoi</name>
    <dbReference type="NCBI Taxonomy" id="90978"/>
    <lineage>
        <taxon>Eukaryota</taxon>
        <taxon>Fungi</taxon>
        <taxon>Dikarya</taxon>
        <taxon>Ascomycota</taxon>
        <taxon>Pezizomycotina</taxon>
        <taxon>Dothideomycetes</taxon>
        <taxon>Pleosporomycetidae</taxon>
        <taxon>Pleosporales</taxon>
        <taxon>Pleosporineae</taxon>
        <taxon>Pleosporaceae</taxon>
        <taxon>Curvularia</taxon>
    </lineage>
</organism>
<proteinExistence type="predicted"/>
<dbReference type="Proteomes" id="UP000801428">
    <property type="component" value="Unassembled WGS sequence"/>
</dbReference>